<organism evidence="1 2">
    <name type="scientific">Frigoriglobus tundricola</name>
    <dbReference type="NCBI Taxonomy" id="2774151"/>
    <lineage>
        <taxon>Bacteria</taxon>
        <taxon>Pseudomonadati</taxon>
        <taxon>Planctomycetota</taxon>
        <taxon>Planctomycetia</taxon>
        <taxon>Gemmatales</taxon>
        <taxon>Gemmataceae</taxon>
        <taxon>Frigoriglobus</taxon>
    </lineage>
</organism>
<dbReference type="AlphaFoldDB" id="A0A6M5YTR8"/>
<proteinExistence type="predicted"/>
<evidence type="ECO:0000313" key="2">
    <source>
        <dbReference type="Proteomes" id="UP000503447"/>
    </source>
</evidence>
<dbReference type="KEGG" id="ftj:FTUN_4839"/>
<keyword evidence="2" id="KW-1185">Reference proteome</keyword>
<protein>
    <submittedName>
        <fullName evidence="1">Uncharacterized protein</fullName>
    </submittedName>
</protein>
<dbReference type="EMBL" id="CP053452">
    <property type="protein sequence ID" value="QJW97269.1"/>
    <property type="molecule type" value="Genomic_DNA"/>
</dbReference>
<dbReference type="Proteomes" id="UP000503447">
    <property type="component" value="Chromosome"/>
</dbReference>
<sequence length="302" mass="33272">MAAFPTRRQRARVCDLMVNLRVKEQDMKDPAFPPDAFDLVAAYLDFVLTDLHAGLIPHGRFVERLFGGTAPESSPLTEPQALAFIERGLEVCRDVTLFPCGADVTLARLLFNVPALRDLFDLIAHLLPDYWLPLLEKHGRRAAEAAGVDLSGPTAPRTRRTRLVAAFRPFADDPITKILLVRFDGPDGASAQNLIAGRAIGDPEAEFVLRIHWRDGRGTLELCRAPQQEVRIRVLYPSGEQQEVALPVAEGWAQSSTAELNPVAPLTPASVPGEAAFEWHDDACALVLRTKSFHTDRSGNSR</sequence>
<accession>A0A6M5YTR8</accession>
<gene>
    <name evidence="1" type="ORF">FTUN_4839</name>
</gene>
<name>A0A6M5YTR8_9BACT</name>
<reference evidence="2" key="1">
    <citation type="submission" date="2020-05" db="EMBL/GenBank/DDBJ databases">
        <title>Frigoriglobus tundricola gen. nov., sp. nov., a psychrotolerant cellulolytic planctomycete of the family Gemmataceae with two divergent copies of 16S rRNA gene.</title>
        <authorList>
            <person name="Kulichevskaya I.S."/>
            <person name="Ivanova A.A."/>
            <person name="Naumoff D.G."/>
            <person name="Beletsky A.V."/>
            <person name="Rijpstra W.I.C."/>
            <person name="Sinninghe Damste J.S."/>
            <person name="Mardanov A.V."/>
            <person name="Ravin N.V."/>
            <person name="Dedysh S.N."/>
        </authorList>
    </citation>
    <scope>NUCLEOTIDE SEQUENCE [LARGE SCALE GENOMIC DNA]</scope>
    <source>
        <strain evidence="2">PL17</strain>
    </source>
</reference>
<evidence type="ECO:0000313" key="1">
    <source>
        <dbReference type="EMBL" id="QJW97269.1"/>
    </source>
</evidence>